<feature type="domain" description="Phosphoinositide-specific phospholipase C EF-hand-like" evidence="1">
    <location>
        <begin position="6"/>
        <end position="34"/>
    </location>
</feature>
<keyword evidence="3" id="KW-1185">Reference proteome</keyword>
<gene>
    <name evidence="2" type="ORF">HPLM_LOCUS2484</name>
</gene>
<evidence type="ECO:0000313" key="4">
    <source>
        <dbReference type="WBParaSite" id="HPLM_0000248701-mRNA-1"/>
    </source>
</evidence>
<dbReference type="Proteomes" id="UP000268014">
    <property type="component" value="Unassembled WGS sequence"/>
</dbReference>
<name>A0A0N4VYW6_HAEPC</name>
<dbReference type="Pfam" id="PF09279">
    <property type="entry name" value="EF-hand_like"/>
    <property type="match status" value="1"/>
</dbReference>
<protein>
    <submittedName>
        <fullName evidence="4">EF-hand_like domain-containing protein</fullName>
    </submittedName>
</protein>
<evidence type="ECO:0000313" key="3">
    <source>
        <dbReference type="Proteomes" id="UP000268014"/>
    </source>
</evidence>
<accession>A0A0N4VYW6</accession>
<reference evidence="2 3" key="2">
    <citation type="submission" date="2018-11" db="EMBL/GenBank/DDBJ databases">
        <authorList>
            <consortium name="Pathogen Informatics"/>
        </authorList>
    </citation>
    <scope>NUCLEOTIDE SEQUENCE [LARGE SCALE GENOMIC DNA]</scope>
    <source>
        <strain evidence="2 3">MHpl1</strain>
    </source>
</reference>
<organism evidence="4">
    <name type="scientific">Haemonchus placei</name>
    <name type="common">Barber's pole worm</name>
    <dbReference type="NCBI Taxonomy" id="6290"/>
    <lineage>
        <taxon>Eukaryota</taxon>
        <taxon>Metazoa</taxon>
        <taxon>Ecdysozoa</taxon>
        <taxon>Nematoda</taxon>
        <taxon>Chromadorea</taxon>
        <taxon>Rhabditida</taxon>
        <taxon>Rhabditina</taxon>
        <taxon>Rhabditomorpha</taxon>
        <taxon>Strongyloidea</taxon>
        <taxon>Trichostrongylidae</taxon>
        <taxon>Haemonchus</taxon>
    </lineage>
</organism>
<evidence type="ECO:0000313" key="2">
    <source>
        <dbReference type="EMBL" id="VDO15010.1"/>
    </source>
</evidence>
<dbReference type="EMBL" id="UZAF01005214">
    <property type="protein sequence ID" value="VDO15010.1"/>
    <property type="molecule type" value="Genomic_DNA"/>
</dbReference>
<proteinExistence type="predicted"/>
<dbReference type="WBParaSite" id="HPLM_0000248701-mRNA-1">
    <property type="protein sequence ID" value="HPLM_0000248701-mRNA-1"/>
    <property type="gene ID" value="HPLM_0000248701"/>
</dbReference>
<dbReference type="STRING" id="6290.A0A0N4VYW6"/>
<dbReference type="InterPro" id="IPR015359">
    <property type="entry name" value="PLC_EF-hand-like"/>
</dbReference>
<sequence>MSGVTTEFCENVVEQYEPAPEAKENNFMTVDGWFLTHQHAIHTS</sequence>
<dbReference type="Gene3D" id="1.10.238.10">
    <property type="entry name" value="EF-hand"/>
    <property type="match status" value="1"/>
</dbReference>
<reference evidence="4" key="1">
    <citation type="submission" date="2017-02" db="UniProtKB">
        <authorList>
            <consortium name="WormBaseParasite"/>
        </authorList>
    </citation>
    <scope>IDENTIFICATION</scope>
</reference>
<evidence type="ECO:0000259" key="1">
    <source>
        <dbReference type="Pfam" id="PF09279"/>
    </source>
</evidence>
<dbReference type="AlphaFoldDB" id="A0A0N4VYW6"/>